<dbReference type="EMBL" id="JAVLET010000012">
    <property type="protein sequence ID" value="KAL0466683.1"/>
    <property type="molecule type" value="Genomic_DNA"/>
</dbReference>
<proteinExistence type="predicted"/>
<feature type="compositionally biased region" description="Basic and acidic residues" evidence="1">
    <location>
        <begin position="107"/>
        <end position="118"/>
    </location>
</feature>
<evidence type="ECO:0000313" key="3">
    <source>
        <dbReference type="Proteomes" id="UP001451303"/>
    </source>
</evidence>
<feature type="region of interest" description="Disordered" evidence="1">
    <location>
        <begin position="107"/>
        <end position="126"/>
    </location>
</feature>
<reference evidence="2 3" key="1">
    <citation type="submission" date="2023-09" db="EMBL/GenBank/DDBJ databases">
        <title>Multi-omics analysis of a traditional fermented food reveals byproduct-associated fungal strains for waste-to-food upcycling.</title>
        <authorList>
            <consortium name="Lawrence Berkeley National Laboratory"/>
            <person name="Rekdal V.M."/>
            <person name="Villalobos-Escobedo J.M."/>
            <person name="Rodriguez-Valeron N."/>
            <person name="Garcia M.O."/>
            <person name="Vasquez D.P."/>
            <person name="Damayanti I."/>
            <person name="Sorensen P.M."/>
            <person name="Baidoo E.E."/>
            <person name="De Carvalho A.C."/>
            <person name="Riley R."/>
            <person name="Lipzen A."/>
            <person name="He G."/>
            <person name="Yan M."/>
            <person name="Haridas S."/>
            <person name="Daum C."/>
            <person name="Yoshinaga Y."/>
            <person name="Ng V."/>
            <person name="Grigoriev I.V."/>
            <person name="Munk R."/>
            <person name="Nuraida L."/>
            <person name="Wijaya C.H."/>
            <person name="Morales P.-C."/>
            <person name="Keasling J.D."/>
        </authorList>
    </citation>
    <scope>NUCLEOTIDE SEQUENCE [LARGE SCALE GENOMIC DNA]</scope>
    <source>
        <strain evidence="2 3">FGSC 2613</strain>
    </source>
</reference>
<name>A0ABR3D499_NEUIN</name>
<sequence length="341" mass="37269">MGASVYVADGLARSEENLDWVDGHGGHCRESVKSSLHSLQSALYTILDIKNVDHRRVRHLLLLDDEDIPGMVPFRWAVTATDSDPAACLSCSPDCLSSGTTPCDISAHDTTGKDETRRRALQAESPLTRSLSPRFDLKHRSTTMKATQHLRTTTTTTTTTIFLLFLSSYTTVFAASPDSDSPTFEDTLHAELDFAYNLPREVSTGQELDSFFHTANFLGGASPQPIVFSGNPSRPFEVNGETFPSVYHATLLYLYRVPTDDVSSQPDFATAASRVCDNQKNACADTANDENKKTSFGVSDCDKQREQCMNSIESATETSFAAKTGPTLVVSNATHDIFCDV</sequence>
<keyword evidence="3" id="KW-1185">Reference proteome</keyword>
<comment type="caution">
    <text evidence="2">The sequence shown here is derived from an EMBL/GenBank/DDBJ whole genome shotgun (WGS) entry which is preliminary data.</text>
</comment>
<protein>
    <submittedName>
        <fullName evidence="2">Uncharacterized protein</fullName>
    </submittedName>
</protein>
<dbReference type="Proteomes" id="UP001451303">
    <property type="component" value="Unassembled WGS sequence"/>
</dbReference>
<gene>
    <name evidence="2" type="ORF">QR685DRAFT_547750</name>
</gene>
<evidence type="ECO:0000313" key="2">
    <source>
        <dbReference type="EMBL" id="KAL0466683.1"/>
    </source>
</evidence>
<accession>A0ABR3D499</accession>
<organism evidence="2 3">
    <name type="scientific">Neurospora intermedia</name>
    <dbReference type="NCBI Taxonomy" id="5142"/>
    <lineage>
        <taxon>Eukaryota</taxon>
        <taxon>Fungi</taxon>
        <taxon>Dikarya</taxon>
        <taxon>Ascomycota</taxon>
        <taxon>Pezizomycotina</taxon>
        <taxon>Sordariomycetes</taxon>
        <taxon>Sordariomycetidae</taxon>
        <taxon>Sordariales</taxon>
        <taxon>Sordariaceae</taxon>
        <taxon>Neurospora</taxon>
    </lineage>
</organism>
<evidence type="ECO:0000256" key="1">
    <source>
        <dbReference type="SAM" id="MobiDB-lite"/>
    </source>
</evidence>